<accession>A0A1Y2I7K1</accession>
<sequence length="533" mass="55626">MAIENPSTRLTYSSPATVWRTSTPPLRTTGSPALNRAAQYLARGTSSPPMRRPEDAFNARSQPQPTPRTMVEISMSDDPLSGSLVLAESEVPSDVSIVIRNPKPKALDKKKQKRTRREAGSGSTLSSNSRRSSISESVRDEAEASTNGIDPAGGASELSEFLNQMSLGGTMMVTYDAIDRPKSTAGALSPHSGNVDSPLALKRLQQRASSPPASQTALTTRPAQPPNDAPITSFDSMVVAPVEPKSMATSTAAIPGFATQPTSPPRQMTRPASPAVVSDSTVASIVSSVAESIQHSTIVSESTPSSFSSQAITKGTHSPSISQVSSGAESESAESVSSRGPSTSSGVSTANTTMQVGETTCGSTHTPDDYNEDEFEEYVGEDTEPVPEVPHVPSDSLQVPCKEARCESVSDIDDTHATRSAQHLHLPVQVVSQSMPAPDSPMLKAATCNDTIKSPPPALCSLPTSQANATFHAAKPPPVEPPQRVVASQSFTDKSGSACQSAAAETHAHIALAAALKSPSNAAVHMPTKAPMS</sequence>
<dbReference type="Proteomes" id="UP000193411">
    <property type="component" value="Unassembled WGS sequence"/>
</dbReference>
<feature type="compositionally biased region" description="Polar residues" evidence="1">
    <location>
        <begin position="350"/>
        <end position="365"/>
    </location>
</feature>
<feature type="compositionally biased region" description="Low complexity" evidence="1">
    <location>
        <begin position="320"/>
        <end position="349"/>
    </location>
</feature>
<proteinExistence type="predicted"/>
<feature type="compositionally biased region" description="Low complexity" evidence="1">
    <location>
        <begin position="275"/>
        <end position="292"/>
    </location>
</feature>
<gene>
    <name evidence="2" type="ORF">BCR44DRAFT_56380</name>
</gene>
<comment type="caution">
    <text evidence="2">The sequence shown here is derived from an EMBL/GenBank/DDBJ whole genome shotgun (WGS) entry which is preliminary data.</text>
</comment>
<feature type="region of interest" description="Disordered" evidence="1">
    <location>
        <begin position="42"/>
        <end position="75"/>
    </location>
</feature>
<evidence type="ECO:0000313" key="2">
    <source>
        <dbReference type="EMBL" id="ORZ41482.1"/>
    </source>
</evidence>
<evidence type="ECO:0000313" key="3">
    <source>
        <dbReference type="Proteomes" id="UP000193411"/>
    </source>
</evidence>
<name>A0A1Y2I7K1_9FUNG</name>
<feature type="region of interest" description="Disordered" evidence="1">
    <location>
        <begin position="96"/>
        <end position="155"/>
    </location>
</feature>
<evidence type="ECO:0000256" key="1">
    <source>
        <dbReference type="SAM" id="MobiDB-lite"/>
    </source>
</evidence>
<feature type="region of interest" description="Disordered" evidence="1">
    <location>
        <begin position="205"/>
        <end position="233"/>
    </location>
</feature>
<feature type="compositionally biased region" description="Polar residues" evidence="1">
    <location>
        <begin position="293"/>
        <end position="319"/>
    </location>
</feature>
<dbReference type="EMBL" id="MCFL01000001">
    <property type="protein sequence ID" value="ORZ41482.1"/>
    <property type="molecule type" value="Genomic_DNA"/>
</dbReference>
<organism evidence="2 3">
    <name type="scientific">Catenaria anguillulae PL171</name>
    <dbReference type="NCBI Taxonomy" id="765915"/>
    <lineage>
        <taxon>Eukaryota</taxon>
        <taxon>Fungi</taxon>
        <taxon>Fungi incertae sedis</taxon>
        <taxon>Blastocladiomycota</taxon>
        <taxon>Blastocladiomycetes</taxon>
        <taxon>Blastocladiales</taxon>
        <taxon>Catenariaceae</taxon>
        <taxon>Catenaria</taxon>
    </lineage>
</organism>
<protein>
    <submittedName>
        <fullName evidence="2">Uncharacterized protein</fullName>
    </submittedName>
</protein>
<feature type="compositionally biased region" description="Acidic residues" evidence="1">
    <location>
        <begin position="369"/>
        <end position="385"/>
    </location>
</feature>
<feature type="compositionally biased region" description="Polar residues" evidence="1">
    <location>
        <begin position="206"/>
        <end position="222"/>
    </location>
</feature>
<keyword evidence="3" id="KW-1185">Reference proteome</keyword>
<feature type="compositionally biased region" description="Low complexity" evidence="1">
    <location>
        <begin position="121"/>
        <end position="136"/>
    </location>
</feature>
<feature type="region of interest" description="Disordered" evidence="1">
    <location>
        <begin position="255"/>
        <end position="398"/>
    </location>
</feature>
<reference evidence="2 3" key="1">
    <citation type="submission" date="2016-07" db="EMBL/GenBank/DDBJ databases">
        <title>Pervasive Adenine N6-methylation of Active Genes in Fungi.</title>
        <authorList>
            <consortium name="DOE Joint Genome Institute"/>
            <person name="Mondo S.J."/>
            <person name="Dannebaum R.O."/>
            <person name="Kuo R.C."/>
            <person name="Labutti K."/>
            <person name="Haridas S."/>
            <person name="Kuo A."/>
            <person name="Salamov A."/>
            <person name="Ahrendt S.R."/>
            <person name="Lipzen A."/>
            <person name="Sullivan W."/>
            <person name="Andreopoulos W.B."/>
            <person name="Clum A."/>
            <person name="Lindquist E."/>
            <person name="Daum C."/>
            <person name="Ramamoorthy G.K."/>
            <person name="Gryganskyi A."/>
            <person name="Culley D."/>
            <person name="Magnuson J.K."/>
            <person name="James T.Y."/>
            <person name="O'Malley M.A."/>
            <person name="Stajich J.E."/>
            <person name="Spatafora J.W."/>
            <person name="Visel A."/>
            <person name="Grigoriev I.V."/>
        </authorList>
    </citation>
    <scope>NUCLEOTIDE SEQUENCE [LARGE SCALE GENOMIC DNA]</scope>
    <source>
        <strain evidence="2 3">PL171</strain>
    </source>
</reference>
<dbReference type="AlphaFoldDB" id="A0A1Y2I7K1"/>